<accession>A0A951PMT6</accession>
<feature type="transmembrane region" description="Helical" evidence="1">
    <location>
        <begin position="103"/>
        <end position="127"/>
    </location>
</feature>
<keyword evidence="1" id="KW-0812">Transmembrane</keyword>
<dbReference type="InterPro" id="IPR052948">
    <property type="entry name" value="Low_temp-induced_all0457"/>
</dbReference>
<feature type="domain" description="General stress protein 17M-like" evidence="2">
    <location>
        <begin position="10"/>
        <end position="82"/>
    </location>
</feature>
<evidence type="ECO:0000313" key="3">
    <source>
        <dbReference type="EMBL" id="MBW4545618.1"/>
    </source>
</evidence>
<dbReference type="PANTHER" id="PTHR36109">
    <property type="entry name" value="MEMBRANE PROTEIN-RELATED"/>
    <property type="match status" value="1"/>
</dbReference>
<reference evidence="3" key="2">
    <citation type="journal article" date="2022" name="Microbiol. Resour. Announc.">
        <title>Metagenome Sequencing to Explore Phylogenomics of Terrestrial Cyanobacteria.</title>
        <authorList>
            <person name="Ward R.D."/>
            <person name="Stajich J.E."/>
            <person name="Johansen J.R."/>
            <person name="Huntemann M."/>
            <person name="Clum A."/>
            <person name="Foster B."/>
            <person name="Foster B."/>
            <person name="Roux S."/>
            <person name="Palaniappan K."/>
            <person name="Varghese N."/>
            <person name="Mukherjee S."/>
            <person name="Reddy T.B.K."/>
            <person name="Daum C."/>
            <person name="Copeland A."/>
            <person name="Chen I.A."/>
            <person name="Ivanova N.N."/>
            <person name="Kyrpides N.C."/>
            <person name="Shapiro N."/>
            <person name="Eloe-Fadrosh E.A."/>
            <person name="Pietrasiak N."/>
        </authorList>
    </citation>
    <scope>NUCLEOTIDE SEQUENCE</scope>
    <source>
        <strain evidence="3">CPER-KK1</strain>
    </source>
</reference>
<dbReference type="Pfam" id="PF06897">
    <property type="entry name" value="DUF1269"/>
    <property type="match status" value="1"/>
</dbReference>
<dbReference type="EMBL" id="JAHHIF010000016">
    <property type="protein sequence ID" value="MBW4545618.1"/>
    <property type="molecule type" value="Genomic_DNA"/>
</dbReference>
<reference evidence="3" key="1">
    <citation type="submission" date="2021-05" db="EMBL/GenBank/DDBJ databases">
        <authorList>
            <person name="Pietrasiak N."/>
            <person name="Ward R."/>
            <person name="Stajich J.E."/>
            <person name="Kurbessoian T."/>
        </authorList>
    </citation>
    <scope>NUCLEOTIDE SEQUENCE</scope>
    <source>
        <strain evidence="3">CPER-KK1</strain>
    </source>
</reference>
<dbReference type="PANTHER" id="PTHR36109:SF2">
    <property type="entry name" value="MEMBRANE PROTEIN"/>
    <property type="match status" value="1"/>
</dbReference>
<dbReference type="AlphaFoldDB" id="A0A951PMT6"/>
<evidence type="ECO:0000256" key="1">
    <source>
        <dbReference type="SAM" id="Phobius"/>
    </source>
</evidence>
<keyword evidence="1" id="KW-0472">Membrane</keyword>
<dbReference type="Pfam" id="PF11181">
    <property type="entry name" value="YflT"/>
    <property type="match status" value="1"/>
</dbReference>
<name>A0A951PMT6_9CYAN</name>
<organism evidence="3 4">
    <name type="scientific">Symplocastrum torsivum CPER-KK1</name>
    <dbReference type="NCBI Taxonomy" id="450513"/>
    <lineage>
        <taxon>Bacteria</taxon>
        <taxon>Bacillati</taxon>
        <taxon>Cyanobacteriota</taxon>
        <taxon>Cyanophyceae</taxon>
        <taxon>Oscillatoriophycideae</taxon>
        <taxon>Oscillatoriales</taxon>
        <taxon>Microcoleaceae</taxon>
        <taxon>Symplocastrum</taxon>
    </lineage>
</organism>
<protein>
    <submittedName>
        <fullName evidence="3">General stress protein</fullName>
    </submittedName>
</protein>
<evidence type="ECO:0000313" key="4">
    <source>
        <dbReference type="Proteomes" id="UP000753908"/>
    </source>
</evidence>
<comment type="caution">
    <text evidence="3">The sequence shown here is derived from an EMBL/GenBank/DDBJ whole genome shotgun (WGS) entry which is preliminary data.</text>
</comment>
<feature type="transmembrane region" description="Helical" evidence="1">
    <location>
        <begin position="68"/>
        <end position="91"/>
    </location>
</feature>
<dbReference type="Proteomes" id="UP000753908">
    <property type="component" value="Unassembled WGS sequence"/>
</dbReference>
<gene>
    <name evidence="3" type="ORF">KME25_14390</name>
</gene>
<dbReference type="InterPro" id="IPR009200">
    <property type="entry name" value="DUF1269_membrane"/>
</dbReference>
<evidence type="ECO:0000259" key="2">
    <source>
        <dbReference type="Pfam" id="PF11181"/>
    </source>
</evidence>
<proteinExistence type="predicted"/>
<keyword evidence="1" id="KW-1133">Transmembrane helix</keyword>
<sequence length="189" mass="19105">MTVGKTQHAVGIFSNRQDAEHALNELRDAGFNMDRVSVIVQNANRNEQIGGADVSDSKGEQIEGGTKAGATAGAATGGIIGLVGSLGVLAIPGVGVAAEVGLLLANTLLGSAIGAATGALAGALIGWGVPEDRAKHYEERVSAGDYLVVVQGTAEEILSAEAILENRGVRDWGIYDAPSTMAGGRTGLI</sequence>
<dbReference type="InterPro" id="IPR025889">
    <property type="entry name" value="GSP17M-like_dom"/>
</dbReference>